<dbReference type="AlphaFoldDB" id="B3CIN0"/>
<reference evidence="1 2" key="1">
    <citation type="submission" date="2008-04" db="EMBL/GenBank/DDBJ databases">
        <title>Draft genome sequence of Bacteroides intestinalis (DSM 17393).</title>
        <authorList>
            <person name="Sudarsanam P."/>
            <person name="Ley R."/>
            <person name="Guruge J."/>
            <person name="Turnbaugh P.J."/>
            <person name="Mahowald M."/>
            <person name="Liep D."/>
            <person name="Gordon J."/>
        </authorList>
    </citation>
    <scope>NUCLEOTIDE SEQUENCE [LARGE SCALE GENOMIC DNA]</scope>
    <source>
        <strain evidence="1 2">DSM 17393</strain>
    </source>
</reference>
<protein>
    <submittedName>
        <fullName evidence="1">Uncharacterized protein</fullName>
    </submittedName>
</protein>
<dbReference type="Proteomes" id="UP000004596">
    <property type="component" value="Unassembled WGS sequence"/>
</dbReference>
<gene>
    <name evidence="1" type="ORF">BACINT_03213</name>
</gene>
<dbReference type="EMBL" id="ABJL02000008">
    <property type="protein sequence ID" value="EDV04086.1"/>
    <property type="molecule type" value="Genomic_DNA"/>
</dbReference>
<organism evidence="1 2">
    <name type="scientific">Bacteroides intestinalis DSM 17393</name>
    <dbReference type="NCBI Taxonomy" id="471870"/>
    <lineage>
        <taxon>Bacteria</taxon>
        <taxon>Pseudomonadati</taxon>
        <taxon>Bacteroidota</taxon>
        <taxon>Bacteroidia</taxon>
        <taxon>Bacteroidales</taxon>
        <taxon>Bacteroidaceae</taxon>
        <taxon>Bacteroides</taxon>
    </lineage>
</organism>
<proteinExistence type="predicted"/>
<evidence type="ECO:0000313" key="1">
    <source>
        <dbReference type="EMBL" id="EDV04086.1"/>
    </source>
</evidence>
<reference evidence="1 2" key="2">
    <citation type="submission" date="2008-04" db="EMBL/GenBank/DDBJ databases">
        <authorList>
            <person name="Fulton L."/>
            <person name="Clifton S."/>
            <person name="Fulton B."/>
            <person name="Xu J."/>
            <person name="Minx P."/>
            <person name="Pepin K.H."/>
            <person name="Johnson M."/>
            <person name="Thiruvilangam P."/>
            <person name="Bhonagiri V."/>
            <person name="Nash W.E."/>
            <person name="Mardis E.R."/>
            <person name="Wilson R.K."/>
        </authorList>
    </citation>
    <scope>NUCLEOTIDE SEQUENCE [LARGE SCALE GENOMIC DNA]</scope>
    <source>
        <strain evidence="1 2">DSM 17393</strain>
    </source>
</reference>
<accession>B3CIN0</accession>
<sequence>MFIVLLFFICYTFIIVMSCLVIGETQNKLRKACQTAKLNFCQYKTAKLAKNKTIFHYL</sequence>
<name>B3CIN0_9BACE</name>
<evidence type="ECO:0000313" key="2">
    <source>
        <dbReference type="Proteomes" id="UP000004596"/>
    </source>
</evidence>
<dbReference type="STRING" id="471870.BACINT_03213"/>
<comment type="caution">
    <text evidence="1">The sequence shown here is derived from an EMBL/GenBank/DDBJ whole genome shotgun (WGS) entry which is preliminary data.</text>
</comment>